<keyword evidence="4" id="KW-0249">Electron transport</keyword>
<dbReference type="EMBL" id="JACTUZ010000180">
    <property type="protein sequence ID" value="MBC9179764.1"/>
    <property type="molecule type" value="Genomic_DNA"/>
</dbReference>
<dbReference type="PRINTS" id="PR00608">
    <property type="entry name" value="CYTCHROMECII"/>
</dbReference>
<evidence type="ECO:0000313" key="7">
    <source>
        <dbReference type="EMBL" id="MBC9179764.1"/>
    </source>
</evidence>
<dbReference type="InterPro" id="IPR012127">
    <property type="entry name" value="Cyt_c_prime"/>
</dbReference>
<sequence>MKRLLLPVGLLALALGAAGSGDAWAQGDVIAQRKEEMKRSGAHLEAIKKIIDAGEAVDPIAPRAQEMNGYFATLATLFPAGSTENSKARPEVWSDRAGFEKAAANATEAAAKLASAAGSGDKGATAAAFREVGASCGACHRNYRAR</sequence>
<comment type="caution">
    <text evidence="7">The sequence shown here is derived from an EMBL/GenBank/DDBJ whole genome shotgun (WGS) entry which is preliminary data.</text>
</comment>
<organism evidence="7 8">
    <name type="scientific">Pseudoroseomonas ludipueritiae</name>
    <dbReference type="NCBI Taxonomy" id="198093"/>
    <lineage>
        <taxon>Bacteria</taxon>
        <taxon>Pseudomonadati</taxon>
        <taxon>Pseudomonadota</taxon>
        <taxon>Alphaproteobacteria</taxon>
        <taxon>Acetobacterales</taxon>
        <taxon>Acetobacteraceae</taxon>
        <taxon>Pseudoroseomonas</taxon>
    </lineage>
</organism>
<evidence type="ECO:0000256" key="4">
    <source>
        <dbReference type="ARBA" id="ARBA00022982"/>
    </source>
</evidence>
<proteinExistence type="predicted"/>
<dbReference type="InterPro" id="IPR002321">
    <property type="entry name" value="Cyt_c_II"/>
</dbReference>
<keyword evidence="1" id="KW-0813">Transport</keyword>
<dbReference type="PROSITE" id="PS51009">
    <property type="entry name" value="CYTCII"/>
    <property type="match status" value="1"/>
</dbReference>
<feature type="signal peptide" evidence="6">
    <location>
        <begin position="1"/>
        <end position="25"/>
    </location>
</feature>
<keyword evidence="6" id="KW-0732">Signal</keyword>
<evidence type="ECO:0000256" key="2">
    <source>
        <dbReference type="ARBA" id="ARBA00022617"/>
    </source>
</evidence>
<dbReference type="InterPro" id="IPR015984">
    <property type="entry name" value="Cyt_c_prime_subgr"/>
</dbReference>
<evidence type="ECO:0000256" key="3">
    <source>
        <dbReference type="ARBA" id="ARBA00022723"/>
    </source>
</evidence>
<evidence type="ECO:0000313" key="8">
    <source>
        <dbReference type="Proteomes" id="UP000603940"/>
    </source>
</evidence>
<dbReference type="SUPFAM" id="SSF47175">
    <property type="entry name" value="Cytochromes"/>
    <property type="match status" value="1"/>
</dbReference>
<feature type="chain" id="PRO_5046621662" evidence="6">
    <location>
        <begin position="26"/>
        <end position="146"/>
    </location>
</feature>
<keyword evidence="2" id="KW-0349">Heme</keyword>
<keyword evidence="8" id="KW-1185">Reference proteome</keyword>
<accession>A0ABR7RD42</accession>
<reference evidence="7 8" key="1">
    <citation type="journal article" date="2009" name="Int. J. Syst. Evol. Microbiol.">
        <title>Transfer of Teichococcus ludipueritiae and Muricoccus roseus to the genus Roseomonas, as Roseomonas ludipueritiae comb. nov. and Roseomonas rosea comb. nov., respectively, and emended description of the genus Roseomonas.</title>
        <authorList>
            <person name="Sanchez-Porro C."/>
            <person name="Gallego V."/>
            <person name="Busse H.J."/>
            <person name="Kampfer P."/>
            <person name="Ventosa A."/>
        </authorList>
    </citation>
    <scope>NUCLEOTIDE SEQUENCE [LARGE SCALE GENOMIC DNA]</scope>
    <source>
        <strain evidence="7 8">DSM 14915</strain>
    </source>
</reference>
<dbReference type="Pfam" id="PF01322">
    <property type="entry name" value="Cytochrom_C_2"/>
    <property type="match status" value="1"/>
</dbReference>
<gene>
    <name evidence="7" type="ORF">IBL25_22725</name>
</gene>
<protein>
    <submittedName>
        <fullName evidence="7">Cytochrome c</fullName>
    </submittedName>
</protein>
<dbReference type="RefSeq" id="WP_187780773.1">
    <property type="nucleotide sequence ID" value="NZ_JACTUZ010000180.1"/>
</dbReference>
<keyword evidence="5" id="KW-0408">Iron</keyword>
<evidence type="ECO:0000256" key="1">
    <source>
        <dbReference type="ARBA" id="ARBA00022448"/>
    </source>
</evidence>
<dbReference type="Gene3D" id="1.20.120.10">
    <property type="entry name" value="Cytochrome c/b562"/>
    <property type="match status" value="1"/>
</dbReference>
<evidence type="ECO:0000256" key="5">
    <source>
        <dbReference type="ARBA" id="ARBA00023004"/>
    </source>
</evidence>
<dbReference type="InterPro" id="IPR010980">
    <property type="entry name" value="Cyt_c/b562"/>
</dbReference>
<dbReference type="Proteomes" id="UP000603940">
    <property type="component" value="Unassembled WGS sequence"/>
</dbReference>
<name>A0ABR7RD42_9PROT</name>
<dbReference type="PIRSF" id="PIRSF000027">
    <property type="entry name" value="Cytc_c_prime"/>
    <property type="match status" value="1"/>
</dbReference>
<keyword evidence="3" id="KW-0479">Metal-binding</keyword>
<evidence type="ECO:0000256" key="6">
    <source>
        <dbReference type="SAM" id="SignalP"/>
    </source>
</evidence>